<dbReference type="GO" id="GO:0008483">
    <property type="term" value="F:transaminase activity"/>
    <property type="evidence" value="ECO:0007669"/>
    <property type="project" value="UniProtKB-KW"/>
</dbReference>
<protein>
    <submittedName>
        <fullName evidence="1">Aspartate/tyrosine/aromatic aminotransferase</fullName>
    </submittedName>
</protein>
<accession>A0A4U8UCZ8</accession>
<organism evidence="1 2">
    <name type="scientific">Helicobacter apodemus</name>
    <dbReference type="NCBI Taxonomy" id="135569"/>
    <lineage>
        <taxon>Bacteria</taxon>
        <taxon>Pseudomonadati</taxon>
        <taxon>Campylobacterota</taxon>
        <taxon>Epsilonproteobacteria</taxon>
        <taxon>Campylobacterales</taxon>
        <taxon>Helicobacteraceae</taxon>
        <taxon>Helicobacter</taxon>
    </lineage>
</organism>
<keyword evidence="1" id="KW-0032">Aminotransferase</keyword>
<evidence type="ECO:0000313" key="2">
    <source>
        <dbReference type="Proteomes" id="UP000029920"/>
    </source>
</evidence>
<proteinExistence type="predicted"/>
<evidence type="ECO:0000313" key="1">
    <source>
        <dbReference type="EMBL" id="TLE14963.1"/>
    </source>
</evidence>
<keyword evidence="2" id="KW-1185">Reference proteome</keyword>
<dbReference type="Proteomes" id="UP000029920">
    <property type="component" value="Unassembled WGS sequence"/>
</dbReference>
<reference evidence="1 2" key="1">
    <citation type="journal article" date="2014" name="Genome Announc.">
        <title>Draft genome sequences of eight enterohepatic helicobacter species isolated from both laboratory and wild rodents.</title>
        <authorList>
            <person name="Sheh A."/>
            <person name="Shen Z."/>
            <person name="Fox J.G."/>
        </authorList>
    </citation>
    <scope>NUCLEOTIDE SEQUENCE [LARGE SCALE GENOMIC DNA]</scope>
    <source>
        <strain evidence="1 2">MIT-03-7007</strain>
    </source>
</reference>
<keyword evidence="1" id="KW-0808">Transferase</keyword>
<dbReference type="RefSeq" id="WP_052087354.1">
    <property type="nucleotide sequence ID" value="NZ_JRPC02000019.1"/>
</dbReference>
<sequence length="225" mass="25317">MIDYINISSSIDFIKYHGGICVLDTQQDSSMDFGLKDSIYQNVFVNVDAYEGLESAFLGDSLKEAFRIILIPSGIDQVLLYHHKEVIAKFLDKGGILLSFGQNYKEWLPGNSLYQVSQTPLKNRKILTCKHPITMGVRDYDITYRRGVCGFFSRGYFNPPKNAEIFLKDNADCCVGYIDRDSTNGVILSTAGADLFGYGLFEQSTAKRLGLNLLIYLAEIVKERC</sequence>
<name>A0A4U8UCZ8_9HELI</name>
<dbReference type="EMBL" id="JRPC02000019">
    <property type="protein sequence ID" value="TLE14963.1"/>
    <property type="molecule type" value="Genomic_DNA"/>
</dbReference>
<dbReference type="AlphaFoldDB" id="A0A4U8UCZ8"/>
<gene>
    <name evidence="1" type="ORF">LS72_007500</name>
</gene>
<comment type="caution">
    <text evidence="1">The sequence shown here is derived from an EMBL/GenBank/DDBJ whole genome shotgun (WGS) entry which is preliminary data.</text>
</comment>